<reference evidence="1 2" key="2">
    <citation type="journal article" date="2022" name="Mol. Ecol. Resour.">
        <title>The genomes of chicory, endive, great burdock and yacon provide insights into Asteraceae paleo-polyploidization history and plant inulin production.</title>
        <authorList>
            <person name="Fan W."/>
            <person name="Wang S."/>
            <person name="Wang H."/>
            <person name="Wang A."/>
            <person name="Jiang F."/>
            <person name="Liu H."/>
            <person name="Zhao H."/>
            <person name="Xu D."/>
            <person name="Zhang Y."/>
        </authorList>
    </citation>
    <scope>NUCLEOTIDE SEQUENCE [LARGE SCALE GENOMIC DNA]</scope>
    <source>
        <strain evidence="2">cv. Niubang</strain>
    </source>
</reference>
<evidence type="ECO:0000313" key="2">
    <source>
        <dbReference type="Proteomes" id="UP001055879"/>
    </source>
</evidence>
<gene>
    <name evidence="1" type="ORF">L6452_28904</name>
</gene>
<name>A0ACB8ZZZ1_ARCLA</name>
<dbReference type="EMBL" id="CM042055">
    <property type="protein sequence ID" value="KAI3703148.1"/>
    <property type="molecule type" value="Genomic_DNA"/>
</dbReference>
<dbReference type="Proteomes" id="UP001055879">
    <property type="component" value="Linkage Group LG09"/>
</dbReference>
<protein>
    <submittedName>
        <fullName evidence="1">Uncharacterized protein</fullName>
    </submittedName>
</protein>
<accession>A0ACB8ZZZ1</accession>
<comment type="caution">
    <text evidence="1">The sequence shown here is derived from an EMBL/GenBank/DDBJ whole genome shotgun (WGS) entry which is preliminary data.</text>
</comment>
<reference evidence="2" key="1">
    <citation type="journal article" date="2022" name="Mol. Ecol. Resour.">
        <title>The genomes of chicory, endive, great burdock and yacon provide insights into Asteraceae palaeo-polyploidization history and plant inulin production.</title>
        <authorList>
            <person name="Fan W."/>
            <person name="Wang S."/>
            <person name="Wang H."/>
            <person name="Wang A."/>
            <person name="Jiang F."/>
            <person name="Liu H."/>
            <person name="Zhao H."/>
            <person name="Xu D."/>
            <person name="Zhang Y."/>
        </authorList>
    </citation>
    <scope>NUCLEOTIDE SEQUENCE [LARGE SCALE GENOMIC DNA]</scope>
    <source>
        <strain evidence="2">cv. Niubang</strain>
    </source>
</reference>
<organism evidence="1 2">
    <name type="scientific">Arctium lappa</name>
    <name type="common">Greater burdock</name>
    <name type="synonym">Lappa major</name>
    <dbReference type="NCBI Taxonomy" id="4217"/>
    <lineage>
        <taxon>Eukaryota</taxon>
        <taxon>Viridiplantae</taxon>
        <taxon>Streptophyta</taxon>
        <taxon>Embryophyta</taxon>
        <taxon>Tracheophyta</taxon>
        <taxon>Spermatophyta</taxon>
        <taxon>Magnoliopsida</taxon>
        <taxon>eudicotyledons</taxon>
        <taxon>Gunneridae</taxon>
        <taxon>Pentapetalae</taxon>
        <taxon>asterids</taxon>
        <taxon>campanulids</taxon>
        <taxon>Asterales</taxon>
        <taxon>Asteraceae</taxon>
        <taxon>Carduoideae</taxon>
        <taxon>Cardueae</taxon>
        <taxon>Arctiinae</taxon>
        <taxon>Arctium</taxon>
    </lineage>
</organism>
<proteinExistence type="predicted"/>
<keyword evidence="2" id="KW-1185">Reference proteome</keyword>
<evidence type="ECO:0000313" key="1">
    <source>
        <dbReference type="EMBL" id="KAI3703148.1"/>
    </source>
</evidence>
<sequence>MMMMSEGEEEGKSSGFLELKGYCLELLQLLRSPNNKASTSTFSHLLHFIRRSPPHALQPFFDYTLFPLLLLLEAAVDCRSPPKDEFKERSAFTSATEKPPKVSDAVAEGVLHCLEELLMKCHVGSVDQMVVILKKLTNAALLSPSEAEEEFREGVIRCFKALLLGLCLCSNTSCTCKQINSLSMVLDQRYAGSFLRELPAHELNPEECLLAFLRSQSATVTVGHWLSLLLKAADVEAARGHIGSSKLRVEAFMTLRVLVAKVGIADQLAFFLPGVVSQIGKVLHVSKTMISGAAGSMEAMDQALRGLAEFLMIVLQDEANTSSLDDNDIDLNMNKSPLSFLEELRHLPGKQQDQGEVIATKSIQKVIGNTSSQSGFIGNGPTKSDVPKSLHVDRTKDWIATASSHVNKLLSANFPDLCVHPAKRVRQGTMAAIQGLLSTCSRTLKGSRLMLLECLCALVSDDDEEVSTAAQMFLGNLFSSSGKHHVERDLADIFNRLFEKLPEVVVGGEQPVAHSQKLLVLIYYSGPQLVKDHLLQSPVTAARFFDNLSLCLSQNSVFSGSLDKLLLERPSSVGYLRSITEMKATAFFANEKKDAVKSNAYEDPYSCEIQNEYDLPRMPPWFASSGNQKLYQALAGIIRLVSLSLVAGSQSEGNLSIIKDIPLSYLRKLIGDVRNKEYTKENWQSWYNRTNSGKLVRQASTAVCILNEMIFGLSDQAVDNLKRRFDKSSLSTETTEHDDPGHRNKIQDDVTNVSGWNISLKDLRSELIDCIGSILHEYLSSEVWNLPLEQSNAGAGDVTVHFFRDNAMLHQVIIDGIGIFNLCLKSDFLSSGFLHSSLYVLLENLICSNFQIRRASDAVLHVIAATSGYPTVGHLVLANSDYVIDSICRQLRHLDLNPHVPSVLAAILSYIGVAHKILPLMEEPMRSISQELEILGRHQHPELTISFLRAVVEIAKASKLEACSLPSQAELYHNQVKSELSDVLCFDDGVLSSLEECEVAAPPGHVDKHREQWEPIFFRLKESKSYRRTVGSISSSCIVAATPLLGSMKQTACLVALQIVEDGIVALAGVEESYRHEMKTREVLTQALQSYSLDDLADTLEAESDGTEENRLLPAMNKIWPFLIACIRNGNPLTTRRCAGVMSRAVQICGGDFFSRRFHTDGSQLWKLLSASSPFQKKKERRVLLQLPYRSSSEEEGRAEISDWKVQVAVLDMIGEISGNKKSASALESVFKKVSGVVVGIACSGVGGVRDAAVNALRGLASVDSDLIWLLLADIYYSKKREGIAPPMADLPQLSQLVPPLLSSSYLYVEYGGQKYGFDIDFSAVESVFKKLYDI</sequence>